<dbReference type="AlphaFoldDB" id="A0ABD1P9W3"/>
<reference evidence="3" key="1">
    <citation type="submission" date="2024-07" db="EMBL/GenBank/DDBJ databases">
        <title>Two chromosome-level genome assemblies of Korean endemic species Abeliophyllum distichum and Forsythia ovata (Oleaceae).</title>
        <authorList>
            <person name="Jang H."/>
        </authorList>
    </citation>
    <scope>NUCLEOTIDE SEQUENCE [LARGE SCALE GENOMIC DNA]</scope>
</reference>
<organism evidence="2 3">
    <name type="scientific">Abeliophyllum distichum</name>
    <dbReference type="NCBI Taxonomy" id="126358"/>
    <lineage>
        <taxon>Eukaryota</taxon>
        <taxon>Viridiplantae</taxon>
        <taxon>Streptophyta</taxon>
        <taxon>Embryophyta</taxon>
        <taxon>Tracheophyta</taxon>
        <taxon>Spermatophyta</taxon>
        <taxon>Magnoliopsida</taxon>
        <taxon>eudicotyledons</taxon>
        <taxon>Gunneridae</taxon>
        <taxon>Pentapetalae</taxon>
        <taxon>asterids</taxon>
        <taxon>lamiids</taxon>
        <taxon>Lamiales</taxon>
        <taxon>Oleaceae</taxon>
        <taxon>Forsythieae</taxon>
        <taxon>Abeliophyllum</taxon>
    </lineage>
</organism>
<evidence type="ECO:0000256" key="1">
    <source>
        <dbReference type="SAM" id="MobiDB-lite"/>
    </source>
</evidence>
<proteinExistence type="predicted"/>
<accession>A0ABD1P9W3</accession>
<dbReference type="Proteomes" id="UP001604336">
    <property type="component" value="Unassembled WGS sequence"/>
</dbReference>
<comment type="caution">
    <text evidence="2">The sequence shown here is derived from an EMBL/GenBank/DDBJ whole genome shotgun (WGS) entry which is preliminary data.</text>
</comment>
<keyword evidence="3" id="KW-1185">Reference proteome</keyword>
<sequence>MSLKVNQGGPSGRIRDGTSPPISLSMADVLPIRGIDTSTGEEMAIASNSKLVERVWFGTDAACSKWMESDGRGLYLWFRHSFGQEMPLHVFQIVYQPRKLPKKKGKEEEFG</sequence>
<evidence type="ECO:0000313" key="2">
    <source>
        <dbReference type="EMBL" id="KAL2460680.1"/>
    </source>
</evidence>
<feature type="region of interest" description="Disordered" evidence="1">
    <location>
        <begin position="1"/>
        <end position="22"/>
    </location>
</feature>
<gene>
    <name evidence="2" type="ORF">Adt_44100</name>
</gene>
<dbReference type="EMBL" id="JBFOLK010000014">
    <property type="protein sequence ID" value="KAL2460680.1"/>
    <property type="molecule type" value="Genomic_DNA"/>
</dbReference>
<name>A0ABD1P9W3_9LAMI</name>
<evidence type="ECO:0000313" key="3">
    <source>
        <dbReference type="Proteomes" id="UP001604336"/>
    </source>
</evidence>
<protein>
    <submittedName>
        <fullName evidence="2">Uncharacterized protein</fullName>
    </submittedName>
</protein>